<protein>
    <submittedName>
        <fullName evidence="1">13802_t:CDS:1</fullName>
    </submittedName>
</protein>
<feature type="non-terminal residue" evidence="1">
    <location>
        <position position="1"/>
    </location>
</feature>
<dbReference type="Proteomes" id="UP000789702">
    <property type="component" value="Unassembled WGS sequence"/>
</dbReference>
<reference evidence="1" key="1">
    <citation type="submission" date="2021-06" db="EMBL/GenBank/DDBJ databases">
        <authorList>
            <person name="Kallberg Y."/>
            <person name="Tangrot J."/>
            <person name="Rosling A."/>
        </authorList>
    </citation>
    <scope>NUCLEOTIDE SEQUENCE</scope>
    <source>
        <strain evidence="1">IL203A</strain>
    </source>
</reference>
<dbReference type="EMBL" id="CAJVPU010015463">
    <property type="protein sequence ID" value="CAG8647013.1"/>
    <property type="molecule type" value="Genomic_DNA"/>
</dbReference>
<comment type="caution">
    <text evidence="1">The sequence shown here is derived from an EMBL/GenBank/DDBJ whole genome shotgun (WGS) entry which is preliminary data.</text>
</comment>
<keyword evidence="2" id="KW-1185">Reference proteome</keyword>
<evidence type="ECO:0000313" key="1">
    <source>
        <dbReference type="EMBL" id="CAG8647013.1"/>
    </source>
</evidence>
<sequence>RLAAKYPVENQLVSGIIVSKDFEFNIMDPNDLKDFNRISTSAIIQKQTIAYYSSFSLLKYHLEQLKSQVQLEWSSTPMNDNIADSVLEVSLNIESSPASVKIRRIYSKDDSKDEIIIKTDDRIVEVNLSTLEVKTDDDVLRNRITQYYARFRPCCGNPEFTVLMFGEISNLSINELEDWLKSQSPFPFIHIKKKFDSKKPESNPANVEPELANAYANTEPEHANVEPELANAEPEHDNPEPGLENPEREFEPGCNFLFLHEKILRLEEKNKQFEKRIIDLEETSDRKKRKIIIID</sequence>
<evidence type="ECO:0000313" key="2">
    <source>
        <dbReference type="Proteomes" id="UP000789702"/>
    </source>
</evidence>
<name>A0ACA9NEM4_9GLOM</name>
<accession>A0ACA9NEM4</accession>
<organism evidence="1 2">
    <name type="scientific">Dentiscutata heterogama</name>
    <dbReference type="NCBI Taxonomy" id="1316150"/>
    <lineage>
        <taxon>Eukaryota</taxon>
        <taxon>Fungi</taxon>
        <taxon>Fungi incertae sedis</taxon>
        <taxon>Mucoromycota</taxon>
        <taxon>Glomeromycotina</taxon>
        <taxon>Glomeromycetes</taxon>
        <taxon>Diversisporales</taxon>
        <taxon>Gigasporaceae</taxon>
        <taxon>Dentiscutata</taxon>
    </lineage>
</organism>
<gene>
    <name evidence="1" type="ORF">DHETER_LOCUS9112</name>
</gene>
<proteinExistence type="predicted"/>